<organism evidence="1">
    <name type="scientific">marine metagenome</name>
    <dbReference type="NCBI Taxonomy" id="408172"/>
    <lineage>
        <taxon>unclassified sequences</taxon>
        <taxon>metagenomes</taxon>
        <taxon>ecological metagenomes</taxon>
    </lineage>
</organism>
<name>A0A382NWK5_9ZZZZ</name>
<dbReference type="AlphaFoldDB" id="A0A382NWK5"/>
<gene>
    <name evidence="1" type="ORF">METZ01_LOCUS318280</name>
</gene>
<sequence length="31" mass="3683">MPIQRSLIVGVIRIILQFAEKLSFFYIERDS</sequence>
<protein>
    <submittedName>
        <fullName evidence="1">Uncharacterized protein</fullName>
    </submittedName>
</protein>
<proteinExistence type="predicted"/>
<accession>A0A382NWK5</accession>
<evidence type="ECO:0000313" key="1">
    <source>
        <dbReference type="EMBL" id="SVC65426.1"/>
    </source>
</evidence>
<reference evidence="1" key="1">
    <citation type="submission" date="2018-05" db="EMBL/GenBank/DDBJ databases">
        <authorList>
            <person name="Lanie J.A."/>
            <person name="Ng W.-L."/>
            <person name="Kazmierczak K.M."/>
            <person name="Andrzejewski T.M."/>
            <person name="Davidsen T.M."/>
            <person name="Wayne K.J."/>
            <person name="Tettelin H."/>
            <person name="Glass J.I."/>
            <person name="Rusch D."/>
            <person name="Podicherti R."/>
            <person name="Tsui H.-C.T."/>
            <person name="Winkler M.E."/>
        </authorList>
    </citation>
    <scope>NUCLEOTIDE SEQUENCE</scope>
</reference>
<dbReference type="EMBL" id="UINC01103215">
    <property type="protein sequence ID" value="SVC65426.1"/>
    <property type="molecule type" value="Genomic_DNA"/>
</dbReference>